<evidence type="ECO:0000313" key="2">
    <source>
        <dbReference type="EMBL" id="BAD25567.1"/>
    </source>
</evidence>
<dbReference type="EMBL" id="AP004839">
    <property type="protein sequence ID" value="BAD25531.1"/>
    <property type="molecule type" value="Genomic_DNA"/>
</dbReference>
<reference evidence="2" key="1">
    <citation type="submission" date="2002-03" db="EMBL/GenBank/DDBJ databases">
        <title>Oryza sativa nipponbare(GA3) genomic DNA, chromosome 2, PAC clone:P0048B08.</title>
        <authorList>
            <person name="Sasaki T."/>
            <person name="Matsumoto T."/>
            <person name="Yamamoto K."/>
        </authorList>
    </citation>
    <scope>NUCLEOTIDE SEQUENCE</scope>
</reference>
<protein>
    <submittedName>
        <fullName evidence="2">Uncharacterized protein</fullName>
    </submittedName>
</protein>
<gene>
    <name evidence="2" type="ORF">P0048B08.1</name>
    <name evidence="1" type="ORF">P0519A12.32</name>
</gene>
<dbReference type="Proteomes" id="UP000000763">
    <property type="component" value="Chromosome 2"/>
</dbReference>
<reference evidence="3" key="4">
    <citation type="journal article" date="2008" name="Nucleic Acids Res.">
        <title>The rice annotation project database (RAP-DB): 2008 update.</title>
        <authorList>
            <consortium name="The rice annotation project (RAP)"/>
        </authorList>
    </citation>
    <scope>GENOME REANNOTATION</scope>
    <source>
        <strain evidence="3">cv. Nipponbare</strain>
    </source>
</reference>
<organism evidence="2 3">
    <name type="scientific">Oryza sativa subsp. japonica</name>
    <name type="common">Rice</name>
    <dbReference type="NCBI Taxonomy" id="39947"/>
    <lineage>
        <taxon>Eukaryota</taxon>
        <taxon>Viridiplantae</taxon>
        <taxon>Streptophyta</taxon>
        <taxon>Embryophyta</taxon>
        <taxon>Tracheophyta</taxon>
        <taxon>Spermatophyta</taxon>
        <taxon>Magnoliopsida</taxon>
        <taxon>Liliopsida</taxon>
        <taxon>Poales</taxon>
        <taxon>Poaceae</taxon>
        <taxon>BOP clade</taxon>
        <taxon>Oryzoideae</taxon>
        <taxon>Oryzeae</taxon>
        <taxon>Oryzinae</taxon>
        <taxon>Oryza</taxon>
        <taxon>Oryza sativa</taxon>
    </lineage>
</organism>
<reference evidence="1" key="2">
    <citation type="submission" date="2002-03" db="EMBL/GenBank/DDBJ databases">
        <title>Oryza sativa nipponbare(GA3) genomic DNA, chromosome 2, PAC clone:P0519A12.</title>
        <authorList>
            <person name="Sasaki T."/>
            <person name="Matsumoto T."/>
            <person name="Yamamoto K."/>
        </authorList>
    </citation>
    <scope>NUCLEOTIDE SEQUENCE</scope>
</reference>
<accession>Q6H6T2</accession>
<proteinExistence type="predicted"/>
<name>Q6H6T2_ORYSJ</name>
<sequence>MNIIYIYRFISHGRGVQNPDRLILEGAKVSLKLSVRQRRINRKTDARNVIQE</sequence>
<dbReference type="EMBL" id="AP004868">
    <property type="protein sequence ID" value="BAD25567.1"/>
    <property type="molecule type" value="Genomic_DNA"/>
</dbReference>
<dbReference type="AlphaFoldDB" id="Q6H6T2"/>
<evidence type="ECO:0000313" key="3">
    <source>
        <dbReference type="Proteomes" id="UP000000763"/>
    </source>
</evidence>
<reference evidence="3" key="3">
    <citation type="journal article" date="2005" name="Nature">
        <title>The map-based sequence of the rice genome.</title>
        <authorList>
            <consortium name="International rice genome sequencing project (IRGSP)"/>
            <person name="Matsumoto T."/>
            <person name="Wu J."/>
            <person name="Kanamori H."/>
            <person name="Katayose Y."/>
            <person name="Fujisawa M."/>
            <person name="Namiki N."/>
            <person name="Mizuno H."/>
            <person name="Yamamoto K."/>
            <person name="Antonio B.A."/>
            <person name="Baba T."/>
            <person name="Sakata K."/>
            <person name="Nagamura Y."/>
            <person name="Aoki H."/>
            <person name="Arikawa K."/>
            <person name="Arita K."/>
            <person name="Bito T."/>
            <person name="Chiden Y."/>
            <person name="Fujitsuka N."/>
            <person name="Fukunaka R."/>
            <person name="Hamada M."/>
            <person name="Harada C."/>
            <person name="Hayashi A."/>
            <person name="Hijishita S."/>
            <person name="Honda M."/>
            <person name="Hosokawa S."/>
            <person name="Ichikawa Y."/>
            <person name="Idonuma A."/>
            <person name="Iijima M."/>
            <person name="Ikeda M."/>
            <person name="Ikeno M."/>
            <person name="Ito K."/>
            <person name="Ito S."/>
            <person name="Ito T."/>
            <person name="Ito Y."/>
            <person name="Ito Y."/>
            <person name="Iwabuchi A."/>
            <person name="Kamiya K."/>
            <person name="Karasawa W."/>
            <person name="Kurita K."/>
            <person name="Katagiri S."/>
            <person name="Kikuta A."/>
            <person name="Kobayashi H."/>
            <person name="Kobayashi N."/>
            <person name="Machita K."/>
            <person name="Maehara T."/>
            <person name="Masukawa M."/>
            <person name="Mizubayashi T."/>
            <person name="Mukai Y."/>
            <person name="Nagasaki H."/>
            <person name="Nagata Y."/>
            <person name="Naito S."/>
            <person name="Nakashima M."/>
            <person name="Nakama Y."/>
            <person name="Nakamichi Y."/>
            <person name="Nakamura M."/>
            <person name="Meguro A."/>
            <person name="Negishi M."/>
            <person name="Ohta I."/>
            <person name="Ohta T."/>
            <person name="Okamoto M."/>
            <person name="Ono N."/>
            <person name="Saji S."/>
            <person name="Sakaguchi M."/>
            <person name="Sakai K."/>
            <person name="Shibata M."/>
            <person name="Shimokawa T."/>
            <person name="Song J."/>
            <person name="Takazaki Y."/>
            <person name="Terasawa K."/>
            <person name="Tsugane M."/>
            <person name="Tsuji K."/>
            <person name="Ueda S."/>
            <person name="Waki K."/>
            <person name="Yamagata H."/>
            <person name="Yamamoto M."/>
            <person name="Yamamoto S."/>
            <person name="Yamane H."/>
            <person name="Yoshiki S."/>
            <person name="Yoshihara R."/>
            <person name="Yukawa K."/>
            <person name="Zhong H."/>
            <person name="Yano M."/>
            <person name="Yuan Q."/>
            <person name="Ouyang S."/>
            <person name="Liu J."/>
            <person name="Jones K.M."/>
            <person name="Gansberger K."/>
            <person name="Moffat K."/>
            <person name="Hill J."/>
            <person name="Bera J."/>
            <person name="Fadrosh D."/>
            <person name="Jin S."/>
            <person name="Johri S."/>
            <person name="Kim M."/>
            <person name="Overton L."/>
            <person name="Reardon M."/>
            <person name="Tsitrin T."/>
            <person name="Vuong H."/>
            <person name="Weaver B."/>
            <person name="Ciecko A."/>
            <person name="Tallon L."/>
            <person name="Jackson J."/>
            <person name="Pai G."/>
            <person name="Aken S.V."/>
            <person name="Utterback T."/>
            <person name="Reidmuller S."/>
            <person name="Feldblyum T."/>
            <person name="Hsiao J."/>
            <person name="Zismann V."/>
            <person name="Iobst S."/>
            <person name="de Vazeille A.R."/>
            <person name="Buell C.R."/>
            <person name="Ying K."/>
            <person name="Li Y."/>
            <person name="Lu T."/>
            <person name="Huang Y."/>
            <person name="Zhao Q."/>
            <person name="Feng Q."/>
            <person name="Zhang L."/>
            <person name="Zhu J."/>
            <person name="Weng Q."/>
            <person name="Mu J."/>
            <person name="Lu Y."/>
            <person name="Fan D."/>
            <person name="Liu Y."/>
            <person name="Guan J."/>
            <person name="Zhang Y."/>
            <person name="Yu S."/>
            <person name="Liu X."/>
            <person name="Zhang Y."/>
            <person name="Hong G."/>
            <person name="Han B."/>
            <person name="Choisne N."/>
            <person name="Demange N."/>
            <person name="Orjeda G."/>
            <person name="Samain S."/>
            <person name="Cattolico L."/>
            <person name="Pelletier E."/>
            <person name="Couloux A."/>
            <person name="Segurens B."/>
            <person name="Wincker P."/>
            <person name="D'Hont A."/>
            <person name="Scarpelli C."/>
            <person name="Weissenbach J."/>
            <person name="Salanoubat M."/>
            <person name="Quetier F."/>
            <person name="Yu Y."/>
            <person name="Kim H.R."/>
            <person name="Rambo T."/>
            <person name="Currie J."/>
            <person name="Collura K."/>
            <person name="Luo M."/>
            <person name="Yang T."/>
            <person name="Ammiraju J.S.S."/>
            <person name="Engler F."/>
            <person name="Soderlund C."/>
            <person name="Wing R.A."/>
            <person name="Palmer L.E."/>
            <person name="de la Bastide M."/>
            <person name="Spiegel L."/>
            <person name="Nascimento L."/>
            <person name="Zutavern T."/>
            <person name="O'Shaughnessy A."/>
            <person name="Dike S."/>
            <person name="Dedhia N."/>
            <person name="Preston R."/>
            <person name="Balija V."/>
            <person name="McCombie W.R."/>
            <person name="Chow T."/>
            <person name="Chen H."/>
            <person name="Chung M."/>
            <person name="Chen C."/>
            <person name="Shaw J."/>
            <person name="Wu H."/>
            <person name="Hsiao K."/>
            <person name="Chao Y."/>
            <person name="Chu M."/>
            <person name="Cheng C."/>
            <person name="Hour A."/>
            <person name="Lee P."/>
            <person name="Lin S."/>
            <person name="Lin Y."/>
            <person name="Liou J."/>
            <person name="Liu S."/>
            <person name="Hsing Y."/>
            <person name="Raghuvanshi S."/>
            <person name="Mohanty A."/>
            <person name="Bharti A.K."/>
            <person name="Gaur A."/>
            <person name="Gupta V."/>
            <person name="Kumar D."/>
            <person name="Ravi V."/>
            <person name="Vij S."/>
            <person name="Kapur A."/>
            <person name="Khurana P."/>
            <person name="Khurana P."/>
            <person name="Khurana J.P."/>
            <person name="Tyagi A.K."/>
            <person name="Gaikwad K."/>
            <person name="Singh A."/>
            <person name="Dalal V."/>
            <person name="Srivastava S."/>
            <person name="Dixit A."/>
            <person name="Pal A.K."/>
            <person name="Ghazi I.A."/>
            <person name="Yadav M."/>
            <person name="Pandit A."/>
            <person name="Bhargava A."/>
            <person name="Sureshbabu K."/>
            <person name="Batra K."/>
            <person name="Sharma T.R."/>
            <person name="Mohapatra T."/>
            <person name="Singh N.K."/>
            <person name="Messing J."/>
            <person name="Nelson A.B."/>
            <person name="Fuks G."/>
            <person name="Kavchok S."/>
            <person name="Keizer G."/>
            <person name="Linton E."/>
            <person name="Llaca V."/>
            <person name="Song R."/>
            <person name="Tanyolac B."/>
            <person name="Young S."/>
            <person name="Ho-Il K."/>
            <person name="Hahn J.H."/>
            <person name="Sangsakoo G."/>
            <person name="Vanavichit A."/>
            <person name="de Mattos Luiz.A.T."/>
            <person name="Zimmer P.D."/>
            <person name="Malone G."/>
            <person name="Dellagostin O."/>
            <person name="de Oliveira A.C."/>
            <person name="Bevan M."/>
            <person name="Bancroft I."/>
            <person name="Minx P."/>
            <person name="Cordum H."/>
            <person name="Wilson R."/>
            <person name="Cheng Z."/>
            <person name="Jin W."/>
            <person name="Jiang J."/>
            <person name="Leong S.A."/>
            <person name="Iwama H."/>
            <person name="Gojobori T."/>
            <person name="Itoh T."/>
            <person name="Niimura Y."/>
            <person name="Fujii Y."/>
            <person name="Habara T."/>
            <person name="Sakai H."/>
            <person name="Sato Y."/>
            <person name="Wilson G."/>
            <person name="Kumar K."/>
            <person name="McCouch S."/>
            <person name="Juretic N."/>
            <person name="Hoen D."/>
            <person name="Wright S."/>
            <person name="Bruskiewich R."/>
            <person name="Bureau T."/>
            <person name="Miyao A."/>
            <person name="Hirochika H."/>
            <person name="Nishikawa T."/>
            <person name="Kadowaki K."/>
            <person name="Sugiura M."/>
            <person name="Burr B."/>
            <person name="Sasaki T."/>
        </authorList>
    </citation>
    <scope>NUCLEOTIDE SEQUENCE [LARGE SCALE GENOMIC DNA]</scope>
    <source>
        <strain evidence="3">cv. Nipponbare</strain>
    </source>
</reference>
<evidence type="ECO:0000313" key="1">
    <source>
        <dbReference type="EMBL" id="BAD25531.1"/>
    </source>
</evidence>